<accession>A0A5N3PAU3</accession>
<feature type="transmembrane region" description="Helical" evidence="1">
    <location>
        <begin position="351"/>
        <end position="372"/>
    </location>
</feature>
<dbReference type="OrthoDB" id="9770040at2"/>
<gene>
    <name evidence="2" type="ORF">FEZ63_12270</name>
</gene>
<feature type="transmembrane region" description="Helical" evidence="1">
    <location>
        <begin position="107"/>
        <end position="124"/>
    </location>
</feature>
<dbReference type="RefSeq" id="WP_150944780.1">
    <property type="nucleotide sequence ID" value="NZ_VCMV01000015.1"/>
</dbReference>
<dbReference type="Proteomes" id="UP000325684">
    <property type="component" value="Unassembled WGS sequence"/>
</dbReference>
<protein>
    <submittedName>
        <fullName evidence="2">NnrS family protein</fullName>
    </submittedName>
</protein>
<reference evidence="2 3" key="1">
    <citation type="journal article" date="2019" name="Microorganisms">
        <title>Genome Insights into the Novel Species Microvirga brassicacearum, a Rapeseed Endophyte with Biotechnological Potential.</title>
        <authorList>
            <person name="Jimenez-Gomez A."/>
            <person name="Saati-Santamaria Z."/>
            <person name="Igual J.M."/>
            <person name="Rivas R."/>
            <person name="Mateos P.F."/>
            <person name="Garcia-Fraile P."/>
        </authorList>
    </citation>
    <scope>NUCLEOTIDE SEQUENCE [LARGE SCALE GENOMIC DNA]</scope>
    <source>
        <strain evidence="2 3">CDVBN77</strain>
    </source>
</reference>
<feature type="transmembrane region" description="Helical" evidence="1">
    <location>
        <begin position="54"/>
        <end position="73"/>
    </location>
</feature>
<dbReference type="Pfam" id="PF05940">
    <property type="entry name" value="NnrS"/>
    <property type="match status" value="1"/>
</dbReference>
<comment type="caution">
    <text evidence="2">The sequence shown here is derived from an EMBL/GenBank/DDBJ whole genome shotgun (WGS) entry which is preliminary data.</text>
</comment>
<evidence type="ECO:0000256" key="1">
    <source>
        <dbReference type="SAM" id="Phobius"/>
    </source>
</evidence>
<keyword evidence="3" id="KW-1185">Reference proteome</keyword>
<evidence type="ECO:0000313" key="2">
    <source>
        <dbReference type="EMBL" id="KAB0266857.1"/>
    </source>
</evidence>
<proteinExistence type="predicted"/>
<sequence length="409" mass="43825">MARAVTPSDRERHRVFFIFAALDAILCVGIWLPAGLGIEQVWGSPPSVRSLHAQGLLFGVVPATMTGFLLTALPRWTGRQPISRPAAILLFWFWFAGRAAFFLLPAAAGSVSAAFIALLALIVAREVAAAEDLRNVKIALLLGALSIGAGMVGVSADRGFAEPGLRISVAAILGLIVVLGGRVVPSLTAHHFEMRGEKSPIVRRQWIERASAVATALALCAWMIAPYEATTGVACAFAAVGQAARLVQWHSWRMVAHLPVLVLHLAYGWVSIGFAFFAVHILCPGTISRVTALHAWAVGAIGLMSLAIMASMTRKQSGAALRPSRMMSLSYVCGLVAVVTRISAAAFPAQWIWLLLSTTTWIMSFALFLIVFRRALFGDLASRRGLTPVPEGQDSVLKSGCEKGCLHKR</sequence>
<keyword evidence="1" id="KW-1133">Transmembrane helix</keyword>
<keyword evidence="1" id="KW-0812">Transmembrane</keyword>
<dbReference type="EMBL" id="VCMV01000015">
    <property type="protein sequence ID" value="KAB0266857.1"/>
    <property type="molecule type" value="Genomic_DNA"/>
</dbReference>
<feature type="transmembrane region" description="Helical" evidence="1">
    <location>
        <begin position="15"/>
        <end position="34"/>
    </location>
</feature>
<feature type="transmembrane region" description="Helical" evidence="1">
    <location>
        <begin position="167"/>
        <end position="185"/>
    </location>
</feature>
<feature type="transmembrane region" description="Helical" evidence="1">
    <location>
        <begin position="326"/>
        <end position="345"/>
    </location>
</feature>
<dbReference type="AlphaFoldDB" id="A0A5N3PAU3"/>
<name>A0A5N3PAU3_9HYPH</name>
<evidence type="ECO:0000313" key="3">
    <source>
        <dbReference type="Proteomes" id="UP000325684"/>
    </source>
</evidence>
<dbReference type="InterPro" id="IPR010266">
    <property type="entry name" value="NnrS"/>
</dbReference>
<feature type="transmembrane region" description="Helical" evidence="1">
    <location>
        <begin position="85"/>
        <end position="101"/>
    </location>
</feature>
<feature type="transmembrane region" description="Helical" evidence="1">
    <location>
        <begin position="293"/>
        <end position="314"/>
    </location>
</feature>
<keyword evidence="1" id="KW-0472">Membrane</keyword>
<feature type="transmembrane region" description="Helical" evidence="1">
    <location>
        <begin position="231"/>
        <end position="248"/>
    </location>
</feature>
<feature type="transmembrane region" description="Helical" evidence="1">
    <location>
        <begin position="260"/>
        <end position="281"/>
    </location>
</feature>
<organism evidence="2 3">
    <name type="scientific">Microvirga brassicacearum</name>
    <dbReference type="NCBI Taxonomy" id="2580413"/>
    <lineage>
        <taxon>Bacteria</taxon>
        <taxon>Pseudomonadati</taxon>
        <taxon>Pseudomonadota</taxon>
        <taxon>Alphaproteobacteria</taxon>
        <taxon>Hyphomicrobiales</taxon>
        <taxon>Methylobacteriaceae</taxon>
        <taxon>Microvirga</taxon>
    </lineage>
</organism>
<feature type="transmembrane region" description="Helical" evidence="1">
    <location>
        <begin position="136"/>
        <end position="155"/>
    </location>
</feature>
<feature type="transmembrane region" description="Helical" evidence="1">
    <location>
        <begin position="206"/>
        <end position="225"/>
    </location>
</feature>